<proteinExistence type="predicted"/>
<comment type="caution">
    <text evidence="1">The sequence shown here is derived from an EMBL/GenBank/DDBJ whole genome shotgun (WGS) entry which is preliminary data.</text>
</comment>
<name>A0ABN0UK93_9ACTN</name>
<evidence type="ECO:0008006" key="3">
    <source>
        <dbReference type="Google" id="ProtNLM"/>
    </source>
</evidence>
<reference evidence="1 2" key="1">
    <citation type="journal article" date="2019" name="Int. J. Syst. Evol. Microbiol.">
        <title>The Global Catalogue of Microorganisms (GCM) 10K type strain sequencing project: providing services to taxonomists for standard genome sequencing and annotation.</title>
        <authorList>
            <consortium name="The Broad Institute Genomics Platform"/>
            <consortium name="The Broad Institute Genome Sequencing Center for Infectious Disease"/>
            <person name="Wu L."/>
            <person name="Ma J."/>
        </authorList>
    </citation>
    <scope>NUCLEOTIDE SEQUENCE [LARGE SCALE GENOMIC DNA]</scope>
    <source>
        <strain evidence="1 2">JCM 10425</strain>
    </source>
</reference>
<keyword evidence="2" id="KW-1185">Reference proteome</keyword>
<dbReference type="RefSeq" id="WP_344650689.1">
    <property type="nucleotide sequence ID" value="NZ_BAAAGX010000016.1"/>
</dbReference>
<organism evidence="1 2">
    <name type="scientific">Cryptosporangium japonicum</name>
    <dbReference type="NCBI Taxonomy" id="80872"/>
    <lineage>
        <taxon>Bacteria</taxon>
        <taxon>Bacillati</taxon>
        <taxon>Actinomycetota</taxon>
        <taxon>Actinomycetes</taxon>
        <taxon>Cryptosporangiales</taxon>
        <taxon>Cryptosporangiaceae</taxon>
        <taxon>Cryptosporangium</taxon>
    </lineage>
</organism>
<sequence length="281" mass="30541">MLTPLSSRARALGVVVVLALLLSGCGSLLDGPVDRYPESLGPTPSKSPTTPREKLAASVPTYRTPAFSWSMVNEGARWDWTDSAGVVNPAGKSYRLTNVVRDPEYGLVTNWHILVVHPRTWVKIVVDNPRQVDGVPEFPGKWGLVDQDRVTDKSIALTWDLWSNDPAYVEDLFRAVVDVTETHPGVFEGTIDVTAAPAAEAVDTKIVTALGPKAKAVPFHARLDPQGRFRDLVLTVPATAKTKAVVHRIAYRDYGRTPAAVPPTAAETAPITEDVYELINS</sequence>
<protein>
    <recommendedName>
        <fullName evidence="3">Lipoprotein</fullName>
    </recommendedName>
</protein>
<gene>
    <name evidence="1" type="ORF">GCM10009539_43310</name>
</gene>
<evidence type="ECO:0000313" key="1">
    <source>
        <dbReference type="EMBL" id="GAA0253441.1"/>
    </source>
</evidence>
<evidence type="ECO:0000313" key="2">
    <source>
        <dbReference type="Proteomes" id="UP001500967"/>
    </source>
</evidence>
<dbReference type="Proteomes" id="UP001500967">
    <property type="component" value="Unassembled WGS sequence"/>
</dbReference>
<accession>A0ABN0UK93</accession>
<dbReference type="EMBL" id="BAAAGX010000016">
    <property type="protein sequence ID" value="GAA0253441.1"/>
    <property type="molecule type" value="Genomic_DNA"/>
</dbReference>